<dbReference type="OrthoDB" id="5596871at2759"/>
<evidence type="ECO:0000313" key="2">
    <source>
        <dbReference type="EMBL" id="KAJ1912528.1"/>
    </source>
</evidence>
<name>A0A9W8DP18_9FUNG</name>
<comment type="caution">
    <text evidence="2">The sequence shown here is derived from an EMBL/GenBank/DDBJ whole genome shotgun (WGS) entry which is preliminary data.</text>
</comment>
<feature type="compositionally biased region" description="Low complexity" evidence="1">
    <location>
        <begin position="50"/>
        <end position="61"/>
    </location>
</feature>
<evidence type="ECO:0000313" key="3">
    <source>
        <dbReference type="Proteomes" id="UP001150538"/>
    </source>
</evidence>
<accession>A0A9W8DP18</accession>
<feature type="region of interest" description="Disordered" evidence="1">
    <location>
        <begin position="38"/>
        <end position="66"/>
    </location>
</feature>
<dbReference type="EMBL" id="JANBPU010000337">
    <property type="protein sequence ID" value="KAJ1912528.1"/>
    <property type="molecule type" value="Genomic_DNA"/>
</dbReference>
<evidence type="ECO:0000256" key="1">
    <source>
        <dbReference type="SAM" id="MobiDB-lite"/>
    </source>
</evidence>
<organism evidence="2 3">
    <name type="scientific">Mycoemilia scoparia</name>
    <dbReference type="NCBI Taxonomy" id="417184"/>
    <lineage>
        <taxon>Eukaryota</taxon>
        <taxon>Fungi</taxon>
        <taxon>Fungi incertae sedis</taxon>
        <taxon>Zoopagomycota</taxon>
        <taxon>Kickxellomycotina</taxon>
        <taxon>Kickxellomycetes</taxon>
        <taxon>Kickxellales</taxon>
        <taxon>Kickxellaceae</taxon>
        <taxon>Mycoemilia</taxon>
    </lineage>
</organism>
<reference evidence="2" key="1">
    <citation type="submission" date="2022-07" db="EMBL/GenBank/DDBJ databases">
        <title>Phylogenomic reconstructions and comparative analyses of Kickxellomycotina fungi.</title>
        <authorList>
            <person name="Reynolds N.K."/>
            <person name="Stajich J.E."/>
            <person name="Barry K."/>
            <person name="Grigoriev I.V."/>
            <person name="Crous P."/>
            <person name="Smith M.E."/>
        </authorList>
    </citation>
    <scope>NUCLEOTIDE SEQUENCE</scope>
    <source>
        <strain evidence="2">NBRC 100468</strain>
    </source>
</reference>
<gene>
    <name evidence="2" type="ORF">H4219_005568</name>
</gene>
<keyword evidence="3" id="KW-1185">Reference proteome</keyword>
<dbReference type="AlphaFoldDB" id="A0A9W8DP18"/>
<proteinExistence type="predicted"/>
<protein>
    <submittedName>
        <fullName evidence="2">Uncharacterized protein</fullName>
    </submittedName>
</protein>
<sequence length="269" mass="29382">MKILVPSKHGNSISVTFAKINSKSKSRQCPRPTVAAISPFPTTTTKSNKKSIGGISASSSSDPKARARNTLTLARRKLGKQLNSITIQEMHDILENRARLGLVDQISVGVYANTLESEMANSDSLSDISGETMVSSSCSGYSNSGSSGNSNSKTLTISSSKGYDGVVEELLEDMFDLCWPLDPIEKSRSTIEIRSSTPHGVVPPRFCGTSLRPLAAEQLMMKRGKIVCPLKNRLSKLNPHRAEFDSVLVERNEILGFRPQKSRLFHEIK</sequence>
<dbReference type="Proteomes" id="UP001150538">
    <property type="component" value="Unassembled WGS sequence"/>
</dbReference>